<comment type="catalytic activity">
    <reaction evidence="1">
        <text>1-(5-phospho-beta-D-ribosyl)-5'-AMP + H2O = 1-(5-phospho-beta-D-ribosyl)-5-[(5-phospho-beta-D-ribosylamino)methylideneamino]imidazole-4-carboxamide</text>
        <dbReference type="Rhea" id="RHEA:20049"/>
        <dbReference type="ChEBI" id="CHEBI:15377"/>
        <dbReference type="ChEBI" id="CHEBI:58435"/>
        <dbReference type="ChEBI" id="CHEBI:59457"/>
        <dbReference type="EC" id="3.5.4.19"/>
    </reaction>
</comment>
<name>E8X0A0_GRATM</name>
<evidence type="ECO:0000256" key="12">
    <source>
        <dbReference type="ARBA" id="ARBA00022801"/>
    </source>
</evidence>
<dbReference type="PANTHER" id="PTHR42945">
    <property type="entry name" value="HISTIDINE BIOSYNTHESIS BIFUNCTIONAL PROTEIN"/>
    <property type="match status" value="1"/>
</dbReference>
<dbReference type="GO" id="GO:0004635">
    <property type="term" value="F:phosphoribosyl-AMP cyclohydrolase activity"/>
    <property type="evidence" value="ECO:0007669"/>
    <property type="project" value="UniProtKB-EC"/>
</dbReference>
<dbReference type="PANTHER" id="PTHR42945:SF9">
    <property type="entry name" value="HISTIDINE BIOSYNTHESIS BIFUNCTIONAL PROTEIN HISIE"/>
    <property type="match status" value="1"/>
</dbReference>
<reference evidence="16" key="1">
    <citation type="submission" date="2011-01" db="EMBL/GenBank/DDBJ databases">
        <title>Complete sequence of chromosome of Acidobacterium sp. MP5ACTX9.</title>
        <authorList>
            <consortium name="US DOE Joint Genome Institute"/>
            <person name="Lucas S."/>
            <person name="Copeland A."/>
            <person name="Lapidus A."/>
            <person name="Cheng J.-F."/>
            <person name="Goodwin L."/>
            <person name="Pitluck S."/>
            <person name="Teshima H."/>
            <person name="Detter J.C."/>
            <person name="Han C."/>
            <person name="Tapia R."/>
            <person name="Land M."/>
            <person name="Hauser L."/>
            <person name="Kyrpides N."/>
            <person name="Ivanova N."/>
            <person name="Ovchinnikova G."/>
            <person name="Pagani I."/>
            <person name="Rawat S.R."/>
            <person name="Mannisto M."/>
            <person name="Haggblom M.M."/>
            <person name="Woyke T."/>
        </authorList>
    </citation>
    <scope>NUCLEOTIDE SEQUENCE [LARGE SCALE GENOMIC DNA]</scope>
    <source>
        <strain evidence="16">MP5ACTX9</strain>
    </source>
</reference>
<evidence type="ECO:0000313" key="15">
    <source>
        <dbReference type="EMBL" id="ADW70081.1"/>
    </source>
</evidence>
<comment type="pathway">
    <text evidence="3">Amino-acid biosynthesis; L-histidine biosynthesis; L-histidine from 5-phospho-alpha-D-ribose 1-diphosphate: step 3/9.</text>
</comment>
<dbReference type="OrthoDB" id="9795769at2"/>
<evidence type="ECO:0000256" key="4">
    <source>
        <dbReference type="ARBA" id="ARBA00005204"/>
    </source>
</evidence>
<comment type="pathway">
    <text evidence="4">Amino-acid biosynthesis; L-histidine biosynthesis; L-histidine from 5-phospho-alpha-D-ribose 1-diphosphate: step 2/9.</text>
</comment>
<dbReference type="UniPathway" id="UPA00031">
    <property type="reaction ID" value="UER00008"/>
</dbReference>
<evidence type="ECO:0000256" key="6">
    <source>
        <dbReference type="ARBA" id="ARBA00008299"/>
    </source>
</evidence>
<evidence type="ECO:0000256" key="3">
    <source>
        <dbReference type="ARBA" id="ARBA00005169"/>
    </source>
</evidence>
<proteinExistence type="inferred from homology"/>
<accession>E8X0A0</accession>
<dbReference type="GO" id="GO:0000105">
    <property type="term" value="P:L-histidine biosynthetic process"/>
    <property type="evidence" value="ECO:0007669"/>
    <property type="project" value="UniProtKB-UniPathway"/>
</dbReference>
<evidence type="ECO:0000256" key="1">
    <source>
        <dbReference type="ARBA" id="ARBA00000024"/>
    </source>
</evidence>
<dbReference type="KEGG" id="acm:AciX9_3061"/>
<evidence type="ECO:0000256" key="5">
    <source>
        <dbReference type="ARBA" id="ARBA00007731"/>
    </source>
</evidence>
<organism evidence="16">
    <name type="scientific">Granulicella tundricola (strain ATCC BAA-1859 / DSM 23138 / MP5ACTX9)</name>
    <dbReference type="NCBI Taxonomy" id="1198114"/>
    <lineage>
        <taxon>Bacteria</taxon>
        <taxon>Pseudomonadati</taxon>
        <taxon>Acidobacteriota</taxon>
        <taxon>Terriglobia</taxon>
        <taxon>Terriglobales</taxon>
        <taxon>Acidobacteriaceae</taxon>
        <taxon>Granulicella</taxon>
    </lineage>
</organism>
<evidence type="ECO:0000256" key="8">
    <source>
        <dbReference type="ARBA" id="ARBA00012721"/>
    </source>
</evidence>
<dbReference type="InterPro" id="IPR038019">
    <property type="entry name" value="PRib_AMP_CycHydrolase_sf"/>
</dbReference>
<dbReference type="RefSeq" id="WP_013581395.1">
    <property type="nucleotide sequence ID" value="NC_015064.1"/>
</dbReference>
<keyword evidence="12 15" id="KW-0378">Hydrolase</keyword>
<evidence type="ECO:0000256" key="7">
    <source>
        <dbReference type="ARBA" id="ARBA00012414"/>
    </source>
</evidence>
<comment type="similarity">
    <text evidence="5">In the C-terminal section; belongs to the PRA-PH family.</text>
</comment>
<evidence type="ECO:0000256" key="2">
    <source>
        <dbReference type="ARBA" id="ARBA00001460"/>
    </source>
</evidence>
<evidence type="ECO:0000256" key="9">
    <source>
        <dbReference type="ARBA" id="ARBA00017720"/>
    </source>
</evidence>
<comment type="catalytic activity">
    <reaction evidence="2">
        <text>1-(5-phospho-beta-D-ribosyl)-ATP + H2O = 1-(5-phospho-beta-D-ribosyl)-5'-AMP + diphosphate + H(+)</text>
        <dbReference type="Rhea" id="RHEA:22828"/>
        <dbReference type="ChEBI" id="CHEBI:15377"/>
        <dbReference type="ChEBI" id="CHEBI:15378"/>
        <dbReference type="ChEBI" id="CHEBI:33019"/>
        <dbReference type="ChEBI" id="CHEBI:59457"/>
        <dbReference type="ChEBI" id="CHEBI:73183"/>
        <dbReference type="EC" id="3.6.1.31"/>
    </reaction>
</comment>
<keyword evidence="10" id="KW-0963">Cytoplasm</keyword>
<dbReference type="PaxDb" id="1198114-AciX9_3061"/>
<feature type="domain" description="Phosphoribosyl-AMP cyclohydrolase" evidence="14">
    <location>
        <begin position="35"/>
        <end position="110"/>
    </location>
</feature>
<dbReference type="GO" id="GO:0004636">
    <property type="term" value="F:phosphoribosyl-ATP diphosphatase activity"/>
    <property type="evidence" value="ECO:0007669"/>
    <property type="project" value="UniProtKB-EC"/>
</dbReference>
<dbReference type="NCBIfam" id="NF000768">
    <property type="entry name" value="PRK00051.1"/>
    <property type="match status" value="1"/>
</dbReference>
<evidence type="ECO:0000256" key="13">
    <source>
        <dbReference type="ARBA" id="ARBA00023102"/>
    </source>
</evidence>
<keyword evidence="13" id="KW-0368">Histidine biosynthesis</keyword>
<keyword evidence="11" id="KW-0028">Amino-acid biosynthesis</keyword>
<dbReference type="EMBL" id="CP002480">
    <property type="protein sequence ID" value="ADW70081.1"/>
    <property type="molecule type" value="Genomic_DNA"/>
</dbReference>
<dbReference type="AlphaFoldDB" id="E8X0A0"/>
<dbReference type="EC" id="3.5.4.19" evidence="8"/>
<dbReference type="FunFam" id="3.10.20.810:FF:000001">
    <property type="entry name" value="Histidine biosynthesis bifunctional protein HisIE"/>
    <property type="match status" value="1"/>
</dbReference>
<dbReference type="InterPro" id="IPR002496">
    <property type="entry name" value="PRib_AMP_CycHydrolase_dom"/>
</dbReference>
<evidence type="ECO:0000256" key="11">
    <source>
        <dbReference type="ARBA" id="ARBA00022605"/>
    </source>
</evidence>
<dbReference type="Gene3D" id="3.10.20.810">
    <property type="entry name" value="Phosphoribosyl-AMP cyclohydrolase"/>
    <property type="match status" value="1"/>
</dbReference>
<evidence type="ECO:0000256" key="10">
    <source>
        <dbReference type="ARBA" id="ARBA00022490"/>
    </source>
</evidence>
<dbReference type="eggNOG" id="COG0139">
    <property type="taxonomic scope" value="Bacteria"/>
</dbReference>
<dbReference type="SUPFAM" id="SSF141734">
    <property type="entry name" value="HisI-like"/>
    <property type="match status" value="1"/>
</dbReference>
<gene>
    <name evidence="15" type="ordered locus">AciX9_3061</name>
</gene>
<evidence type="ECO:0000259" key="14">
    <source>
        <dbReference type="Pfam" id="PF01502"/>
    </source>
</evidence>
<evidence type="ECO:0000313" key="16">
    <source>
        <dbReference type="Proteomes" id="UP000000343"/>
    </source>
</evidence>
<dbReference type="STRING" id="1198114.AciX9_3061"/>
<dbReference type="EC" id="3.6.1.31" evidence="7"/>
<dbReference type="Proteomes" id="UP000000343">
    <property type="component" value="Chromosome"/>
</dbReference>
<keyword evidence="16" id="KW-1185">Reference proteome</keyword>
<sequence length="126" mass="13684">MNAVNTADNVAIDFGKTDGLVAGMVQDAKTGEILMLGFLNEESYKKTLETGYVTFWSRSRQKLWMKGETSGNRLKVVTAATDCDNDALLFRVEVEGDGLVCHEGTVSCFTKPIAIAVSGDNENDAR</sequence>
<comment type="similarity">
    <text evidence="6">In the N-terminal section; belongs to the PRA-CH family.</text>
</comment>
<dbReference type="Pfam" id="PF01502">
    <property type="entry name" value="PRA-CH"/>
    <property type="match status" value="1"/>
</dbReference>
<protein>
    <recommendedName>
        <fullName evidence="9">Histidine biosynthesis bifunctional protein HisIE</fullName>
        <ecNumber evidence="8">3.5.4.19</ecNumber>
        <ecNumber evidence="7">3.6.1.31</ecNumber>
    </recommendedName>
</protein>
<dbReference type="HOGENOM" id="CLU_048577_5_3_0"/>